<dbReference type="OrthoDB" id="8455738at2"/>
<keyword evidence="2" id="KW-1185">Reference proteome</keyword>
<sequence>MTHPLIAAAPTGVAALVEVRSLGGVNFVRPDRVIAIQTSPTGTSLIVMEGGTTVHSSETTKVIAERIAAADRDR</sequence>
<name>A0A2S0N8K2_9HYPH</name>
<dbReference type="RefSeq" id="WP_106747819.1">
    <property type="nucleotide sequence ID" value="NZ_CP027668.1"/>
</dbReference>
<protein>
    <recommendedName>
        <fullName evidence="3">Flagellar protein FlbD</fullName>
    </recommendedName>
</protein>
<proteinExistence type="predicted"/>
<organism evidence="1 2">
    <name type="scientific">Phreatobacter cathodiphilus</name>
    <dbReference type="NCBI Taxonomy" id="1868589"/>
    <lineage>
        <taxon>Bacteria</taxon>
        <taxon>Pseudomonadati</taxon>
        <taxon>Pseudomonadota</taxon>
        <taxon>Alphaproteobacteria</taxon>
        <taxon>Hyphomicrobiales</taxon>
        <taxon>Phreatobacteraceae</taxon>
        <taxon>Phreatobacter</taxon>
    </lineage>
</organism>
<dbReference type="EMBL" id="CP027668">
    <property type="protein sequence ID" value="AVO44489.1"/>
    <property type="molecule type" value="Genomic_DNA"/>
</dbReference>
<evidence type="ECO:0000313" key="1">
    <source>
        <dbReference type="EMBL" id="AVO44489.1"/>
    </source>
</evidence>
<dbReference type="Proteomes" id="UP000237889">
    <property type="component" value="Chromosome"/>
</dbReference>
<dbReference type="KEGG" id="phr:C6569_05100"/>
<reference evidence="1 2" key="1">
    <citation type="submission" date="2018-03" db="EMBL/GenBank/DDBJ databases">
        <title>Genome sequencing of Phreatobacter sp.</title>
        <authorList>
            <person name="Kim S.-J."/>
            <person name="Heo J."/>
            <person name="Kwon S.-W."/>
        </authorList>
    </citation>
    <scope>NUCLEOTIDE SEQUENCE [LARGE SCALE GENOMIC DNA]</scope>
    <source>
        <strain evidence="1 2">S-12</strain>
    </source>
</reference>
<gene>
    <name evidence="1" type="ORF">C6569_05100</name>
</gene>
<evidence type="ECO:0008006" key="3">
    <source>
        <dbReference type="Google" id="ProtNLM"/>
    </source>
</evidence>
<dbReference type="AlphaFoldDB" id="A0A2S0N8K2"/>
<evidence type="ECO:0000313" key="2">
    <source>
        <dbReference type="Proteomes" id="UP000237889"/>
    </source>
</evidence>
<accession>A0A2S0N8K2</accession>